<comment type="similarity">
    <text evidence="7 9">Belongs to the GAR1 family.</text>
</comment>
<evidence type="ECO:0000256" key="10">
    <source>
        <dbReference type="SAM" id="MobiDB-lite"/>
    </source>
</evidence>
<dbReference type="FunFam" id="2.40.10.230:FF:000001">
    <property type="entry name" value="H/ACA ribonucleoprotein complex subunit"/>
    <property type="match status" value="1"/>
</dbReference>
<dbReference type="AlphaFoldDB" id="A0A2G9TYL2"/>
<dbReference type="GO" id="GO:0000454">
    <property type="term" value="P:snoRNA guided rRNA pseudouridine synthesis"/>
    <property type="evidence" value="ECO:0007669"/>
    <property type="project" value="TreeGrafter"/>
</dbReference>
<comment type="function">
    <text evidence="9">Required for ribosome biogenesis. Part of a complex which catalyzes pseudouridylation of rRNA. This involves the isomerization of uridine such that the ribose is subsequently attached to C5, instead of the normal N1. Pseudouridine ("psi") residues may serve to stabilize the conformation of rRNAs.</text>
</comment>
<comment type="subunit">
    <text evidence="9">Component of the small nucleolar ribonucleoprotein particles containing H/ACA-type snoRNAs (H/ACA snoRNPs).</text>
</comment>
<evidence type="ECO:0000313" key="11">
    <source>
        <dbReference type="EMBL" id="PIO62532.1"/>
    </source>
</evidence>
<keyword evidence="5 9" id="KW-0539">Nucleus</keyword>
<evidence type="ECO:0000256" key="6">
    <source>
        <dbReference type="ARBA" id="ARBA00023274"/>
    </source>
</evidence>
<keyword evidence="6 9" id="KW-0687">Ribonucleoprotein</keyword>
<dbReference type="InterPro" id="IPR009000">
    <property type="entry name" value="Transl_B-barrel_sf"/>
</dbReference>
<reference evidence="11 12" key="1">
    <citation type="submission" date="2015-09" db="EMBL/GenBank/DDBJ databases">
        <title>Draft genome of the parasitic nematode Teladorsagia circumcincta isolate WARC Sus (inbred).</title>
        <authorList>
            <person name="Mitreva M."/>
        </authorList>
    </citation>
    <scope>NUCLEOTIDE SEQUENCE [LARGE SCALE GENOMIC DNA]</scope>
    <source>
        <strain evidence="11 12">S</strain>
    </source>
</reference>
<accession>A0A2G9TYL2</accession>
<keyword evidence="3 9" id="KW-0698">rRNA processing</keyword>
<sequence>MHPRCTQQSANQCRAKETYLSFQGMSFRGRGGGRGGGRGFRGGGGRGGGGDRSFNQGPPDEVVEVGEFTHTCEDDIVCKSTCGKIPFFNAPLYFKNKEQIGKIDEIFGSLIDNGFSVTLQNGVKATSFKEGQKLYIDPAKLMPIERFLPGAPRGGRGRGGRGRGGDRGRGGRGGDRGGGFKRSFEGNGTPQNKKIKFED</sequence>
<dbReference type="InterPro" id="IPR038664">
    <property type="entry name" value="Gar1/Naf1_Cbf5-bd_sf"/>
</dbReference>
<dbReference type="EMBL" id="KZ351999">
    <property type="protein sequence ID" value="PIO62532.1"/>
    <property type="molecule type" value="Genomic_DNA"/>
</dbReference>
<dbReference type="SUPFAM" id="SSF50447">
    <property type="entry name" value="Translation proteins"/>
    <property type="match status" value="1"/>
</dbReference>
<dbReference type="InterPro" id="IPR007504">
    <property type="entry name" value="H/ACA_rnp_Gar1/Naf1"/>
</dbReference>
<comment type="subunit">
    <text evidence="8">Component of the small nucleolar ribonucleoprotein particle containing H/ACA-type snoRNAs (H/ACA snoRNPs).</text>
</comment>
<dbReference type="OrthoDB" id="2187159at2759"/>
<evidence type="ECO:0000256" key="7">
    <source>
        <dbReference type="ARBA" id="ARBA00038293"/>
    </source>
</evidence>
<protein>
    <recommendedName>
        <fullName evidence="9">H/ACA ribonucleoprotein complex subunit</fullName>
    </recommendedName>
</protein>
<evidence type="ECO:0000313" key="12">
    <source>
        <dbReference type="Proteomes" id="UP000230423"/>
    </source>
</evidence>
<evidence type="ECO:0000256" key="1">
    <source>
        <dbReference type="ARBA" id="ARBA00004604"/>
    </source>
</evidence>
<evidence type="ECO:0000256" key="3">
    <source>
        <dbReference type="ARBA" id="ARBA00022552"/>
    </source>
</evidence>
<proteinExistence type="inferred from homology"/>
<organism evidence="11 12">
    <name type="scientific">Teladorsagia circumcincta</name>
    <name type="common">Brown stomach worm</name>
    <name type="synonym">Ostertagia circumcincta</name>
    <dbReference type="NCBI Taxonomy" id="45464"/>
    <lineage>
        <taxon>Eukaryota</taxon>
        <taxon>Metazoa</taxon>
        <taxon>Ecdysozoa</taxon>
        <taxon>Nematoda</taxon>
        <taxon>Chromadorea</taxon>
        <taxon>Rhabditida</taxon>
        <taxon>Rhabditina</taxon>
        <taxon>Rhabditomorpha</taxon>
        <taxon>Strongyloidea</taxon>
        <taxon>Trichostrongylidae</taxon>
        <taxon>Teladorsagia</taxon>
    </lineage>
</organism>
<evidence type="ECO:0000256" key="2">
    <source>
        <dbReference type="ARBA" id="ARBA00022517"/>
    </source>
</evidence>
<evidence type="ECO:0000256" key="5">
    <source>
        <dbReference type="ARBA" id="ARBA00023242"/>
    </source>
</evidence>
<dbReference type="Pfam" id="PF04410">
    <property type="entry name" value="Gar1"/>
    <property type="match status" value="1"/>
</dbReference>
<dbReference type="Proteomes" id="UP000230423">
    <property type="component" value="Unassembled WGS sequence"/>
</dbReference>
<feature type="compositionally biased region" description="Gly residues" evidence="10">
    <location>
        <begin position="29"/>
        <end position="51"/>
    </location>
</feature>
<feature type="compositionally biased region" description="Basic and acidic residues" evidence="10">
    <location>
        <begin position="163"/>
        <end position="175"/>
    </location>
</feature>
<comment type="subcellular location">
    <subcellularLocation>
        <location evidence="1 9">Nucleus</location>
        <location evidence="1 9">Nucleolus</location>
    </subcellularLocation>
</comment>
<keyword evidence="2 9" id="KW-0690">Ribosome biogenesis</keyword>
<evidence type="ECO:0000256" key="8">
    <source>
        <dbReference type="ARBA" id="ARBA00066217"/>
    </source>
</evidence>
<dbReference type="Gene3D" id="2.40.10.230">
    <property type="entry name" value="Probable tRNA pseudouridine synthase domain"/>
    <property type="match status" value="1"/>
</dbReference>
<keyword evidence="4 9" id="KW-0694">RNA-binding</keyword>
<evidence type="ECO:0000256" key="9">
    <source>
        <dbReference type="RuleBase" id="RU364004"/>
    </source>
</evidence>
<keyword evidence="12" id="KW-1185">Reference proteome</keyword>
<feature type="region of interest" description="Disordered" evidence="10">
    <location>
        <begin position="25"/>
        <end position="59"/>
    </location>
</feature>
<feature type="region of interest" description="Disordered" evidence="10">
    <location>
        <begin position="148"/>
        <end position="199"/>
    </location>
</feature>
<dbReference type="GO" id="GO:0031429">
    <property type="term" value="C:box H/ACA snoRNP complex"/>
    <property type="evidence" value="ECO:0007669"/>
    <property type="project" value="TreeGrafter"/>
</dbReference>
<name>A0A2G9TYL2_TELCI</name>
<dbReference type="GO" id="GO:0034513">
    <property type="term" value="F:box H/ACA snoRNA binding"/>
    <property type="evidence" value="ECO:0007669"/>
    <property type="project" value="TreeGrafter"/>
</dbReference>
<gene>
    <name evidence="11" type="ORF">TELCIR_15903</name>
</gene>
<dbReference type="PANTHER" id="PTHR23237:SF6">
    <property type="entry name" value="H_ACA RIBONUCLEOPROTEIN COMPLEX SUBUNIT 1"/>
    <property type="match status" value="1"/>
</dbReference>
<dbReference type="PANTHER" id="PTHR23237">
    <property type="entry name" value="NUCLEOLAR PROTEIN FAMILY A MEMBER 1 SNORNP PROTEIN GAR1"/>
    <property type="match status" value="1"/>
</dbReference>
<evidence type="ECO:0000256" key="4">
    <source>
        <dbReference type="ARBA" id="ARBA00022884"/>
    </source>
</evidence>